<evidence type="ECO:0000256" key="1">
    <source>
        <dbReference type="SAM" id="Phobius"/>
    </source>
</evidence>
<feature type="transmembrane region" description="Helical" evidence="1">
    <location>
        <begin position="145"/>
        <end position="169"/>
    </location>
</feature>
<accession>A0A240E7C0</accession>
<gene>
    <name evidence="2" type="ORF">SAMN05421731_103149</name>
</gene>
<keyword evidence="1" id="KW-0472">Membrane</keyword>
<feature type="transmembrane region" description="Helical" evidence="1">
    <location>
        <begin position="175"/>
        <end position="199"/>
    </location>
</feature>
<evidence type="ECO:0000313" key="2">
    <source>
        <dbReference type="EMBL" id="SNX44411.1"/>
    </source>
</evidence>
<dbReference type="RefSeq" id="WP_141398120.1">
    <property type="nucleotide sequence ID" value="NZ_BAABHT010000001.1"/>
</dbReference>
<dbReference type="AlphaFoldDB" id="A0A240E7C0"/>
<protein>
    <recommendedName>
        <fullName evidence="4">EpsG family protein</fullName>
    </recommendedName>
</protein>
<evidence type="ECO:0000313" key="3">
    <source>
        <dbReference type="Proteomes" id="UP000219042"/>
    </source>
</evidence>
<dbReference type="Proteomes" id="UP000219042">
    <property type="component" value="Unassembled WGS sequence"/>
</dbReference>
<sequence>MIIKYRTIYLTLILSFFIGVCILGEFVFSSTMGKDALLIANMEVEDIQLGSSYGMMAWLYQMIPSSLILVVTIFIGSMFILNVFKDANKNYNLLLLLFLCSVPCVLTISSFQKDLILVLFIIPVTMLILSNINNFAKLILISAIYISYAVVFRSYYYLITILFVGIYFFKVSNGHIRLSIILASICVFLLIPNTVYYSLQSSRDLVNLHRVGVNGEGYRTAFLNPLSPDSFFNFLYNYVYAILRLNFGFFFNSSIKDLVFMIYPLIYYYYVFKGLISQQVDKNFFAASLVLSHALVYFLFEPDTGSYARHLSSTLPYLAIVIASGFNMQKKYNFD</sequence>
<reference evidence="3" key="1">
    <citation type="submission" date="2016-09" db="EMBL/GenBank/DDBJ databases">
        <authorList>
            <person name="Varghese N."/>
            <person name="Submissions S."/>
        </authorList>
    </citation>
    <scope>NUCLEOTIDE SEQUENCE [LARGE SCALE GENOMIC DNA]</scope>
    <source>
        <strain evidence="3">ANC 4466</strain>
    </source>
</reference>
<proteinExistence type="predicted"/>
<feature type="transmembrane region" description="Helical" evidence="1">
    <location>
        <begin position="91"/>
        <end position="109"/>
    </location>
</feature>
<name>A0A240E7C0_9GAMM</name>
<dbReference type="EMBL" id="OANT01000003">
    <property type="protein sequence ID" value="SNX44411.1"/>
    <property type="molecule type" value="Genomic_DNA"/>
</dbReference>
<feature type="transmembrane region" description="Helical" evidence="1">
    <location>
        <begin position="58"/>
        <end position="84"/>
    </location>
</feature>
<feature type="transmembrane region" description="Helical" evidence="1">
    <location>
        <begin position="115"/>
        <end position="133"/>
    </location>
</feature>
<keyword evidence="3" id="KW-1185">Reference proteome</keyword>
<feature type="transmembrane region" description="Helical" evidence="1">
    <location>
        <begin position="306"/>
        <end position="326"/>
    </location>
</feature>
<feature type="transmembrane region" description="Helical" evidence="1">
    <location>
        <begin position="258"/>
        <end position="276"/>
    </location>
</feature>
<feature type="transmembrane region" description="Helical" evidence="1">
    <location>
        <begin position="7"/>
        <end position="28"/>
    </location>
</feature>
<keyword evidence="1" id="KW-0812">Transmembrane</keyword>
<evidence type="ECO:0008006" key="4">
    <source>
        <dbReference type="Google" id="ProtNLM"/>
    </source>
</evidence>
<dbReference type="OrthoDB" id="9812433at2"/>
<organism evidence="2 3">
    <name type="scientific">Acinetobacter puyangensis</name>
    <dbReference type="NCBI Taxonomy" id="1096779"/>
    <lineage>
        <taxon>Bacteria</taxon>
        <taxon>Pseudomonadati</taxon>
        <taxon>Pseudomonadota</taxon>
        <taxon>Gammaproteobacteria</taxon>
        <taxon>Moraxellales</taxon>
        <taxon>Moraxellaceae</taxon>
        <taxon>Acinetobacter</taxon>
    </lineage>
</organism>
<keyword evidence="1" id="KW-1133">Transmembrane helix</keyword>
<feature type="transmembrane region" description="Helical" evidence="1">
    <location>
        <begin position="283"/>
        <end position="300"/>
    </location>
</feature>